<evidence type="ECO:0000313" key="3">
    <source>
        <dbReference type="Proteomes" id="UP000092154"/>
    </source>
</evidence>
<evidence type="ECO:0000313" key="1">
    <source>
        <dbReference type="EMBL" id="OAX31516.1"/>
    </source>
</evidence>
<protein>
    <submittedName>
        <fullName evidence="2">Uncharacterized protein</fullName>
    </submittedName>
</protein>
<dbReference type="AlphaFoldDB" id="A0A1B7MK24"/>
<dbReference type="Proteomes" id="UP000092154">
    <property type="component" value="Unassembled WGS sequence"/>
</dbReference>
<dbReference type="EMBL" id="KV448869">
    <property type="protein sequence ID" value="OAX32968.1"/>
    <property type="molecule type" value="Genomic_DNA"/>
</dbReference>
<accession>A0A1B7MK24</accession>
<keyword evidence="3" id="KW-1185">Reference proteome</keyword>
<reference evidence="2 3" key="1">
    <citation type="submission" date="2016-06" db="EMBL/GenBank/DDBJ databases">
        <title>Comparative genomics of the ectomycorrhizal sister species Rhizopogon vinicolor and Rhizopogon vesiculosus (Basidiomycota: Boletales) reveals a divergence of the mating type B locus.</title>
        <authorList>
            <consortium name="DOE Joint Genome Institute"/>
            <person name="Mujic A.B."/>
            <person name="Kuo A."/>
            <person name="Tritt A."/>
            <person name="Lipzen A."/>
            <person name="Chen C."/>
            <person name="Johnson J."/>
            <person name="Sharma A."/>
            <person name="Barry K."/>
            <person name="Grigoriev I.V."/>
            <person name="Spatafora J.W."/>
        </authorList>
    </citation>
    <scope>NUCLEOTIDE SEQUENCE [LARGE SCALE GENOMIC DNA]</scope>
    <source>
        <strain evidence="2 3">AM-OR11-026</strain>
    </source>
</reference>
<dbReference type="OrthoDB" id="2634326at2759"/>
<sequence>MAEKQKLVMRNLFSDNLLDTQGDTFSPEGVVEFRGEQISVTSLANPPALLTQKITWELFELGFQYELKDLDRWADDPVGREELLHGIFPGEAGLLMWSEPFPSDNYGLWNNTLMGCLPYLKNFRQLLCDWDNVPPCLTTPLTSVNFTDTKSWEVRGVTRLVWQFAKIPPSSTLHEFEEMVKKVFIGQGPYPTYILPSSSKTAPPPSTNPFPPTDGHDYYSLIWSTLPITTKAHISSALQQPVQLSSSLPRDTLHPPA</sequence>
<organism evidence="2 3">
    <name type="scientific">Rhizopogon vinicolor AM-OR11-026</name>
    <dbReference type="NCBI Taxonomy" id="1314800"/>
    <lineage>
        <taxon>Eukaryota</taxon>
        <taxon>Fungi</taxon>
        <taxon>Dikarya</taxon>
        <taxon>Basidiomycota</taxon>
        <taxon>Agaricomycotina</taxon>
        <taxon>Agaricomycetes</taxon>
        <taxon>Agaricomycetidae</taxon>
        <taxon>Boletales</taxon>
        <taxon>Suillineae</taxon>
        <taxon>Rhizopogonaceae</taxon>
        <taxon>Rhizopogon</taxon>
    </lineage>
</organism>
<name>A0A1B7MK24_9AGAM</name>
<evidence type="ECO:0000313" key="2">
    <source>
        <dbReference type="EMBL" id="OAX32968.1"/>
    </source>
</evidence>
<proteinExistence type="predicted"/>
<gene>
    <name evidence="2" type="ORF">K503DRAFT_804769</name>
    <name evidence="1" type="ORF">K503DRAFT_806009</name>
</gene>
<dbReference type="EMBL" id="KV449365">
    <property type="protein sequence ID" value="OAX31516.1"/>
    <property type="molecule type" value="Genomic_DNA"/>
</dbReference>